<dbReference type="InterPro" id="IPR019308">
    <property type="entry name" value="TMEM214"/>
</dbReference>
<dbReference type="PANTHER" id="PTHR13448">
    <property type="entry name" value="TRANSMEMBRANE PROTEIN 214"/>
    <property type="match status" value="1"/>
</dbReference>
<feature type="region of interest" description="Disordered" evidence="1">
    <location>
        <begin position="127"/>
        <end position="162"/>
    </location>
</feature>
<gene>
    <name evidence="2" type="ORF">LSALG_LOCUS28636</name>
</gene>
<organism evidence="2 3">
    <name type="scientific">Lactuca saligna</name>
    <name type="common">Willowleaf lettuce</name>
    <dbReference type="NCBI Taxonomy" id="75948"/>
    <lineage>
        <taxon>Eukaryota</taxon>
        <taxon>Viridiplantae</taxon>
        <taxon>Streptophyta</taxon>
        <taxon>Embryophyta</taxon>
        <taxon>Tracheophyta</taxon>
        <taxon>Spermatophyta</taxon>
        <taxon>Magnoliopsida</taxon>
        <taxon>eudicotyledons</taxon>
        <taxon>Gunneridae</taxon>
        <taxon>Pentapetalae</taxon>
        <taxon>asterids</taxon>
        <taxon>campanulids</taxon>
        <taxon>Asterales</taxon>
        <taxon>Asteraceae</taxon>
        <taxon>Cichorioideae</taxon>
        <taxon>Cichorieae</taxon>
        <taxon>Lactucinae</taxon>
        <taxon>Lactuca</taxon>
    </lineage>
</organism>
<dbReference type="AlphaFoldDB" id="A0AA35ZBQ4"/>
<name>A0AA35ZBQ4_LACSI</name>
<evidence type="ECO:0000313" key="3">
    <source>
        <dbReference type="Proteomes" id="UP001177003"/>
    </source>
</evidence>
<evidence type="ECO:0000313" key="2">
    <source>
        <dbReference type="EMBL" id="CAI9289396.1"/>
    </source>
</evidence>
<dbReference type="EMBL" id="OX465082">
    <property type="protein sequence ID" value="CAI9289396.1"/>
    <property type="molecule type" value="Genomic_DNA"/>
</dbReference>
<evidence type="ECO:0000256" key="1">
    <source>
        <dbReference type="SAM" id="MobiDB-lite"/>
    </source>
</evidence>
<keyword evidence="3" id="KW-1185">Reference proteome</keyword>
<dbReference type="Proteomes" id="UP001177003">
    <property type="component" value="Chromosome 6"/>
</dbReference>
<dbReference type="GO" id="GO:0005794">
    <property type="term" value="C:Golgi apparatus"/>
    <property type="evidence" value="ECO:0007669"/>
    <property type="project" value="TreeGrafter"/>
</dbReference>
<dbReference type="GO" id="GO:0005783">
    <property type="term" value="C:endoplasmic reticulum"/>
    <property type="evidence" value="ECO:0007669"/>
    <property type="project" value="TreeGrafter"/>
</dbReference>
<protein>
    <submittedName>
        <fullName evidence="2">Uncharacterized protein</fullName>
    </submittedName>
</protein>
<dbReference type="PANTHER" id="PTHR13448:SF6">
    <property type="entry name" value="TRANSMEMBRANE PROTEIN"/>
    <property type="match status" value="1"/>
</dbReference>
<accession>A0AA35ZBQ4</accession>
<sequence>MRLRLPKDLVLCSMLLNKMDRVGYDGKNRLTEKGGRKGEGFPIIPLPYQRKKSATPSFLLLLQRQIFSPATTNRRRPSTHLFQFFEVSFPFSSGTLLPFSSSHQALCSISSYFFCFRLVLNFKEGDKDSIRGEDDGNDSEFSNYSDDNPQHQRKPSSLNPSWPQSYREFEILPNQRSDHLSLSPNLSLSSSLIQFPKWSSNPTIFLKTTIAEAAEKIDVDNLASFLLEVTTSFEAQQDIQLMRFADYFGRAFSSVTASQFPWVKLLRESPVAKVADNPVSHIPEAVYKTSVDWINKLSMEALSSFLLWSLDSILADFAIQQGGSKGSKKVAQKTPSKS</sequence>
<proteinExistence type="predicted"/>
<reference evidence="2" key="1">
    <citation type="submission" date="2023-04" db="EMBL/GenBank/DDBJ databases">
        <authorList>
            <person name="Vijverberg K."/>
            <person name="Xiong W."/>
            <person name="Schranz E."/>
        </authorList>
    </citation>
    <scope>NUCLEOTIDE SEQUENCE</scope>
</reference>